<feature type="compositionally biased region" description="Basic and acidic residues" evidence="2">
    <location>
        <begin position="99"/>
        <end position="113"/>
    </location>
</feature>
<evidence type="ECO:0000256" key="2">
    <source>
        <dbReference type="SAM" id="MobiDB-lite"/>
    </source>
</evidence>
<gene>
    <name evidence="3" type="ORF">Pan44_12890</name>
</gene>
<protein>
    <recommendedName>
        <fullName evidence="5">HlyD family secretion protein</fullName>
    </recommendedName>
</protein>
<organism evidence="3 4">
    <name type="scientific">Caulifigura coniformis</name>
    <dbReference type="NCBI Taxonomy" id="2527983"/>
    <lineage>
        <taxon>Bacteria</taxon>
        <taxon>Pseudomonadati</taxon>
        <taxon>Planctomycetota</taxon>
        <taxon>Planctomycetia</taxon>
        <taxon>Planctomycetales</taxon>
        <taxon>Planctomycetaceae</taxon>
        <taxon>Caulifigura</taxon>
    </lineage>
</organism>
<dbReference type="KEGG" id="ccos:Pan44_12890"/>
<evidence type="ECO:0000256" key="1">
    <source>
        <dbReference type="ARBA" id="ARBA00022448"/>
    </source>
</evidence>
<dbReference type="EMBL" id="CP036271">
    <property type="protein sequence ID" value="QDT53273.1"/>
    <property type="molecule type" value="Genomic_DNA"/>
</dbReference>
<dbReference type="Gene3D" id="2.40.420.20">
    <property type="match status" value="1"/>
</dbReference>
<dbReference type="InParanoid" id="A0A517SAX4"/>
<feature type="region of interest" description="Disordered" evidence="2">
    <location>
        <begin position="93"/>
        <end position="116"/>
    </location>
</feature>
<dbReference type="GO" id="GO:0060003">
    <property type="term" value="P:copper ion export"/>
    <property type="evidence" value="ECO:0007669"/>
    <property type="project" value="TreeGrafter"/>
</dbReference>
<keyword evidence="1" id="KW-0813">Transport</keyword>
<dbReference type="GO" id="GO:0030313">
    <property type="term" value="C:cell envelope"/>
    <property type="evidence" value="ECO:0007669"/>
    <property type="project" value="TreeGrafter"/>
</dbReference>
<evidence type="ECO:0000313" key="3">
    <source>
        <dbReference type="EMBL" id="QDT53273.1"/>
    </source>
</evidence>
<dbReference type="InterPro" id="IPR051909">
    <property type="entry name" value="MFP_Cation_Efflux"/>
</dbReference>
<evidence type="ECO:0008006" key="5">
    <source>
        <dbReference type="Google" id="ProtNLM"/>
    </source>
</evidence>
<dbReference type="Gene3D" id="1.10.287.470">
    <property type="entry name" value="Helix hairpin bin"/>
    <property type="match status" value="1"/>
</dbReference>
<sequence>MSKSIAPGEAARVDLDRRMRDLNDAGTPIALRSPTASFRGPDLHHAVLMSPDNPRIARYSLFTLLIAAAAVGGTTFKLWWPSVQRMVHEVIANGSSPGEEDHPHDDGHDHSHGSENSIEISPQAMKSLGLDDSTLKPAVLSTYRQSITVPAIIVGRPGRTRLEASTPIAGVITHVHAVQGEAVQPGAVLFQLRITAEAMVNSQMNLLRLLGELDVETREIARLSKAVDTGAVASRNLLERQYAQEKLQSQVDALREGLRLVGLSDRQIEEIVANRKLLKELLIVAPSHDDHSDEELKLADSSVDPAAFHTASGKEDSAEGDEESRPLILQEVLIHKGETVAAGQTLAVLTDNSELFIEGQAFEQDAAWMTEAVRKGWKASAAITAPGGRTVVIEDLAFAYTGSVVDADARTLPIYVRLPNVVERSEKSPDGQSFIDWRYRPGQRLQLRIPVVEWKDRFVLPADAIARDGLDSFVFRQNGRKFDRVRVTVEYRDRDTVVVADDNQLYPGNVIALRGAHQLQMALKNRSGGAVDPHAGHNH</sequence>
<dbReference type="GO" id="GO:0015679">
    <property type="term" value="P:plasma membrane copper ion transport"/>
    <property type="evidence" value="ECO:0007669"/>
    <property type="project" value="TreeGrafter"/>
</dbReference>
<dbReference type="AlphaFoldDB" id="A0A517SAX4"/>
<accession>A0A517SAX4</accession>
<name>A0A517SAX4_9PLAN</name>
<keyword evidence="4" id="KW-1185">Reference proteome</keyword>
<dbReference type="PANTHER" id="PTHR30097">
    <property type="entry name" value="CATION EFFLUX SYSTEM PROTEIN CUSB"/>
    <property type="match status" value="1"/>
</dbReference>
<dbReference type="PANTHER" id="PTHR30097:SF4">
    <property type="entry name" value="SLR6042 PROTEIN"/>
    <property type="match status" value="1"/>
</dbReference>
<evidence type="ECO:0000313" key="4">
    <source>
        <dbReference type="Proteomes" id="UP000315700"/>
    </source>
</evidence>
<dbReference type="Proteomes" id="UP000315700">
    <property type="component" value="Chromosome"/>
</dbReference>
<proteinExistence type="predicted"/>
<reference evidence="3 4" key="1">
    <citation type="submission" date="2019-02" db="EMBL/GenBank/DDBJ databases">
        <title>Deep-cultivation of Planctomycetes and their phenomic and genomic characterization uncovers novel biology.</title>
        <authorList>
            <person name="Wiegand S."/>
            <person name="Jogler M."/>
            <person name="Boedeker C."/>
            <person name="Pinto D."/>
            <person name="Vollmers J."/>
            <person name="Rivas-Marin E."/>
            <person name="Kohn T."/>
            <person name="Peeters S.H."/>
            <person name="Heuer A."/>
            <person name="Rast P."/>
            <person name="Oberbeckmann S."/>
            <person name="Bunk B."/>
            <person name="Jeske O."/>
            <person name="Meyerdierks A."/>
            <person name="Storesund J.E."/>
            <person name="Kallscheuer N."/>
            <person name="Luecker S."/>
            <person name="Lage O.M."/>
            <person name="Pohl T."/>
            <person name="Merkel B.J."/>
            <person name="Hornburger P."/>
            <person name="Mueller R.-W."/>
            <person name="Bruemmer F."/>
            <person name="Labrenz M."/>
            <person name="Spormann A.M."/>
            <person name="Op den Camp H."/>
            <person name="Overmann J."/>
            <person name="Amann R."/>
            <person name="Jetten M.S.M."/>
            <person name="Mascher T."/>
            <person name="Medema M.H."/>
            <person name="Devos D.P."/>
            <person name="Kaster A.-K."/>
            <person name="Ovreas L."/>
            <person name="Rohde M."/>
            <person name="Galperin M.Y."/>
            <person name="Jogler C."/>
        </authorList>
    </citation>
    <scope>NUCLEOTIDE SEQUENCE [LARGE SCALE GENOMIC DNA]</scope>
    <source>
        <strain evidence="3 4">Pan44</strain>
    </source>
</reference>
<dbReference type="Gene3D" id="2.40.50.100">
    <property type="match status" value="1"/>
</dbReference>